<name>A0AAQ3RP43_VIGMU</name>
<evidence type="ECO:0000313" key="3">
    <source>
        <dbReference type="Proteomes" id="UP001374535"/>
    </source>
</evidence>
<accession>A0AAQ3RP43</accession>
<evidence type="ECO:0000313" key="2">
    <source>
        <dbReference type="EMBL" id="WVY98875.1"/>
    </source>
</evidence>
<sequence>MSDVQLKELGTGKNYSERGKVIRGKEMKCVRLKISGGEAHNVSVQARIKANCIQQNQKMLRLTTMGLVTTTVPANVVPQFGSVRSSIRVGNPSGLNFPLSLSQKRNRSYVCLAVDDDLRQEQQDSSTTGIGLGSALEERPGKYH</sequence>
<keyword evidence="3" id="KW-1185">Reference proteome</keyword>
<dbReference type="AlphaFoldDB" id="A0AAQ3RP43"/>
<gene>
    <name evidence="2" type="ORF">V8G54_031026</name>
</gene>
<proteinExistence type="predicted"/>
<evidence type="ECO:0000256" key="1">
    <source>
        <dbReference type="SAM" id="MobiDB-lite"/>
    </source>
</evidence>
<feature type="region of interest" description="Disordered" evidence="1">
    <location>
        <begin position="122"/>
        <end position="144"/>
    </location>
</feature>
<organism evidence="2 3">
    <name type="scientific">Vigna mungo</name>
    <name type="common">Black gram</name>
    <name type="synonym">Phaseolus mungo</name>
    <dbReference type="NCBI Taxonomy" id="3915"/>
    <lineage>
        <taxon>Eukaryota</taxon>
        <taxon>Viridiplantae</taxon>
        <taxon>Streptophyta</taxon>
        <taxon>Embryophyta</taxon>
        <taxon>Tracheophyta</taxon>
        <taxon>Spermatophyta</taxon>
        <taxon>Magnoliopsida</taxon>
        <taxon>eudicotyledons</taxon>
        <taxon>Gunneridae</taxon>
        <taxon>Pentapetalae</taxon>
        <taxon>rosids</taxon>
        <taxon>fabids</taxon>
        <taxon>Fabales</taxon>
        <taxon>Fabaceae</taxon>
        <taxon>Papilionoideae</taxon>
        <taxon>50 kb inversion clade</taxon>
        <taxon>NPAAA clade</taxon>
        <taxon>indigoferoid/millettioid clade</taxon>
        <taxon>Phaseoleae</taxon>
        <taxon>Vigna</taxon>
    </lineage>
</organism>
<reference evidence="2 3" key="1">
    <citation type="journal article" date="2023" name="Life. Sci Alliance">
        <title>Evolutionary insights into 3D genome organization and epigenetic landscape of Vigna mungo.</title>
        <authorList>
            <person name="Junaid A."/>
            <person name="Singh B."/>
            <person name="Bhatia S."/>
        </authorList>
    </citation>
    <scope>NUCLEOTIDE SEQUENCE [LARGE SCALE GENOMIC DNA]</scope>
    <source>
        <strain evidence="2">Urdbean</strain>
    </source>
</reference>
<dbReference type="EMBL" id="CP144692">
    <property type="protein sequence ID" value="WVY98875.1"/>
    <property type="molecule type" value="Genomic_DNA"/>
</dbReference>
<dbReference type="Proteomes" id="UP001374535">
    <property type="component" value="Chromosome 9"/>
</dbReference>
<protein>
    <submittedName>
        <fullName evidence="2">Uncharacterized protein</fullName>
    </submittedName>
</protein>